<reference evidence="1 2" key="1">
    <citation type="submission" date="2017-03" db="EMBL/GenBank/DDBJ databases">
        <authorList>
            <person name="Afonso C.L."/>
            <person name="Miller P.J."/>
            <person name="Scott M.A."/>
            <person name="Spackman E."/>
            <person name="Goraichik I."/>
            <person name="Dimitrov K.M."/>
            <person name="Suarez D.L."/>
            <person name="Swayne D.E."/>
        </authorList>
    </citation>
    <scope>NUCLEOTIDE SEQUENCE [LARGE SCALE GENOMIC DNA]</scope>
    <source>
        <strain evidence="1 2">CECT 8110</strain>
    </source>
</reference>
<evidence type="ECO:0000313" key="1">
    <source>
        <dbReference type="EMBL" id="SLN23425.1"/>
    </source>
</evidence>
<dbReference type="Proteomes" id="UP000193207">
    <property type="component" value="Unassembled WGS sequence"/>
</dbReference>
<dbReference type="EMBL" id="FWFU01000001">
    <property type="protein sequence ID" value="SLN23425.1"/>
    <property type="molecule type" value="Genomic_DNA"/>
</dbReference>
<name>A0A1X6YJX5_9RHOB</name>
<evidence type="ECO:0008006" key="3">
    <source>
        <dbReference type="Google" id="ProtNLM"/>
    </source>
</evidence>
<organism evidence="1 2">
    <name type="scientific">Roseovarius halotolerans</name>
    <dbReference type="NCBI Taxonomy" id="505353"/>
    <lineage>
        <taxon>Bacteria</taxon>
        <taxon>Pseudomonadati</taxon>
        <taxon>Pseudomonadota</taxon>
        <taxon>Alphaproteobacteria</taxon>
        <taxon>Rhodobacterales</taxon>
        <taxon>Roseobacteraceae</taxon>
        <taxon>Roseovarius</taxon>
    </lineage>
</organism>
<keyword evidence="2" id="KW-1185">Reference proteome</keyword>
<dbReference type="AlphaFoldDB" id="A0A1X6YJX5"/>
<accession>A0A1X6YJX5</accession>
<protein>
    <recommendedName>
        <fullName evidence="3">Phosphoadenosine phosphosulfate reductase</fullName>
    </recommendedName>
</protein>
<gene>
    <name evidence="1" type="ORF">ROH8110_00944</name>
</gene>
<sequence>MQDSPNTYDAPLGGLDWSAWLDAAEGIVDEDGYVERLGRRHAAIFLEEKPTLLVTFETRQVIIEQSQNAHPLGWTMVKALGWSHLCVVCNGDSWFRDRHVYGYFDRLVDDGFFDEFEQVIFYGEGACGYAAAAFSVAAPGARVVALRPQATLDPRITEWDDRYTAMRRTAFDDRYGYAPDMLDAAEHAFVLYDPEIKLDAMHSALFTRPNVTRFRLRFMGTRLQQSLLGMDILLRILAQVSAGRLTSRSLALMMRARRTHVPYLKRVLARLEHEKRHFLVALWCRRIMRDTPGPRFRRALRSAYQTAETKGLAMPEREAD</sequence>
<dbReference type="RefSeq" id="WP_085816539.1">
    <property type="nucleotide sequence ID" value="NZ_FWFU01000001.1"/>
</dbReference>
<evidence type="ECO:0000313" key="2">
    <source>
        <dbReference type="Proteomes" id="UP000193207"/>
    </source>
</evidence>
<proteinExistence type="predicted"/>
<dbReference type="OrthoDB" id="7840273at2"/>